<keyword evidence="3" id="KW-0503">Monooxygenase</keyword>
<dbReference type="STRING" id="56484.A0A1Y2FGM1"/>
<comment type="caution">
    <text evidence="3">The sequence shown here is derived from an EMBL/GenBank/DDBJ whole genome shotgun (WGS) entry which is preliminary data.</text>
</comment>
<gene>
    <name evidence="3" type="ORF">BCR37DRAFT_413209</name>
</gene>
<dbReference type="InterPro" id="IPR051209">
    <property type="entry name" value="FAD-bind_Monooxygenase_sf"/>
</dbReference>
<feature type="domain" description="FAD/NAD(P)-binding" evidence="2">
    <location>
        <begin position="7"/>
        <end position="201"/>
    </location>
</feature>
<dbReference type="EMBL" id="MCFI01000008">
    <property type="protein sequence ID" value="ORY83081.1"/>
    <property type="molecule type" value="Genomic_DNA"/>
</dbReference>
<dbReference type="Gene3D" id="3.50.50.60">
    <property type="entry name" value="FAD/NAD(P)-binding domain"/>
    <property type="match status" value="2"/>
</dbReference>
<dbReference type="GeneID" id="63788843"/>
<dbReference type="InterPro" id="IPR036188">
    <property type="entry name" value="FAD/NAD-bd_sf"/>
</dbReference>
<comment type="similarity">
    <text evidence="1">Belongs to the FAD-binding monooxygenase family.</text>
</comment>
<dbReference type="InterPro" id="IPR023753">
    <property type="entry name" value="FAD/NAD-binding_dom"/>
</dbReference>
<protein>
    <submittedName>
        <fullName evidence="3">4-hydroxyacetophenone monooxygenase</fullName>
    </submittedName>
</protein>
<sequence length="497" mass="57042">MVKADYSCLIIGSGFSGLDMAIKLKTQLLEHNFAIIEKEKSVGGTWLVNQYPGAGCDVPSHFYSLSYEPNPDWSHVYSFSDEISAYVDRVARKYDIHKHCLFETECVSAIWDEKTELWNVKVRDLKTGTESTKTSTVVVSAVGVLGVPADPPIPGIEQFEGRVMHTAKWDRHVDLHNKNVVVIGNGCSATQATPVIAKEAKHLKQFIRSSHYYLEQPQAKYSKFEKWLCRNMPLYQRFFRFIIYFFADIDFRLFYTRLLGLRNAQKKIALKYLHETAPEKYHKVLTPDFELGQKRRVYDTNYLKTLHRDNVELTNVPLEKFTQKGIQTIDGQETPADIVVLANGFKTQDFLVPMKIVGQAGESLEGRWKKQGGARAYLGAAVARFPNFFLLVGPNTVQGHFSVVFTIECNVNYVIQLIRPILREKQIVSVKEEAEASYNRWIKEELSKTVFTQPGATGWYSSKESGHNPTIYPSYQTHYWWHTLKPKWKDFELEARA</sequence>
<organism evidence="3 4">
    <name type="scientific">Protomyces lactucae-debilis</name>
    <dbReference type="NCBI Taxonomy" id="2754530"/>
    <lineage>
        <taxon>Eukaryota</taxon>
        <taxon>Fungi</taxon>
        <taxon>Dikarya</taxon>
        <taxon>Ascomycota</taxon>
        <taxon>Taphrinomycotina</taxon>
        <taxon>Taphrinomycetes</taxon>
        <taxon>Taphrinales</taxon>
        <taxon>Protomycetaceae</taxon>
        <taxon>Protomyces</taxon>
    </lineage>
</organism>
<keyword evidence="3" id="KW-0560">Oxidoreductase</keyword>
<dbReference type="AlphaFoldDB" id="A0A1Y2FGM1"/>
<proteinExistence type="inferred from homology"/>
<keyword evidence="4" id="KW-1185">Reference proteome</keyword>
<evidence type="ECO:0000313" key="4">
    <source>
        <dbReference type="Proteomes" id="UP000193685"/>
    </source>
</evidence>
<dbReference type="RefSeq" id="XP_040725662.1">
    <property type="nucleotide sequence ID" value="XM_040872244.1"/>
</dbReference>
<dbReference type="PANTHER" id="PTHR42877:SF5">
    <property type="entry name" value="L-ORNITHINE N(5)-MONOOXYGENASE-RELATED"/>
    <property type="match status" value="1"/>
</dbReference>
<dbReference type="Proteomes" id="UP000193685">
    <property type="component" value="Unassembled WGS sequence"/>
</dbReference>
<dbReference type="OrthoDB" id="74360at2759"/>
<evidence type="ECO:0000313" key="3">
    <source>
        <dbReference type="EMBL" id="ORY83081.1"/>
    </source>
</evidence>
<accession>A0A1Y2FGM1</accession>
<evidence type="ECO:0000259" key="2">
    <source>
        <dbReference type="Pfam" id="PF07992"/>
    </source>
</evidence>
<dbReference type="Pfam" id="PF07992">
    <property type="entry name" value="Pyr_redox_2"/>
    <property type="match status" value="1"/>
</dbReference>
<reference evidence="3 4" key="1">
    <citation type="submission" date="2016-07" db="EMBL/GenBank/DDBJ databases">
        <title>Pervasive Adenine N6-methylation of Active Genes in Fungi.</title>
        <authorList>
            <consortium name="DOE Joint Genome Institute"/>
            <person name="Mondo S.J."/>
            <person name="Dannebaum R.O."/>
            <person name="Kuo R.C."/>
            <person name="Labutti K."/>
            <person name="Haridas S."/>
            <person name="Kuo A."/>
            <person name="Salamov A."/>
            <person name="Ahrendt S.R."/>
            <person name="Lipzen A."/>
            <person name="Sullivan W."/>
            <person name="Andreopoulos W.B."/>
            <person name="Clum A."/>
            <person name="Lindquist E."/>
            <person name="Daum C."/>
            <person name="Ramamoorthy G.K."/>
            <person name="Gryganskyi A."/>
            <person name="Culley D."/>
            <person name="Magnuson J.K."/>
            <person name="James T.Y."/>
            <person name="O'Malley M.A."/>
            <person name="Stajich J.E."/>
            <person name="Spatafora J.W."/>
            <person name="Visel A."/>
            <person name="Grigoriev I.V."/>
        </authorList>
    </citation>
    <scope>NUCLEOTIDE SEQUENCE [LARGE SCALE GENOMIC DNA]</scope>
    <source>
        <strain evidence="3 4">12-1054</strain>
    </source>
</reference>
<dbReference type="PANTHER" id="PTHR42877">
    <property type="entry name" value="L-ORNITHINE N(5)-MONOOXYGENASE-RELATED"/>
    <property type="match status" value="1"/>
</dbReference>
<name>A0A1Y2FGM1_PROLT</name>
<dbReference type="SUPFAM" id="SSF51905">
    <property type="entry name" value="FAD/NAD(P)-binding domain"/>
    <property type="match status" value="2"/>
</dbReference>
<dbReference type="OMA" id="DVASHFY"/>
<evidence type="ECO:0000256" key="1">
    <source>
        <dbReference type="ARBA" id="ARBA00010139"/>
    </source>
</evidence>
<dbReference type="GO" id="GO:0004497">
    <property type="term" value="F:monooxygenase activity"/>
    <property type="evidence" value="ECO:0007669"/>
    <property type="project" value="UniProtKB-KW"/>
</dbReference>